<organism evidence="2 3">
    <name type="scientific">Somion occarium</name>
    <dbReference type="NCBI Taxonomy" id="3059160"/>
    <lineage>
        <taxon>Eukaryota</taxon>
        <taxon>Fungi</taxon>
        <taxon>Dikarya</taxon>
        <taxon>Basidiomycota</taxon>
        <taxon>Agaricomycotina</taxon>
        <taxon>Agaricomycetes</taxon>
        <taxon>Polyporales</taxon>
        <taxon>Cerrenaceae</taxon>
        <taxon>Somion</taxon>
    </lineage>
</organism>
<gene>
    <name evidence="2" type="ORF">GFSPODELE1_LOCUS6979</name>
</gene>
<feature type="compositionally biased region" description="Polar residues" evidence="1">
    <location>
        <begin position="72"/>
        <end position="81"/>
    </location>
</feature>
<dbReference type="EMBL" id="OZ037948">
    <property type="protein sequence ID" value="CAL1708697.1"/>
    <property type="molecule type" value="Genomic_DNA"/>
</dbReference>
<sequence>MSTNTMTAVVRALPSLTKVLFVECDFYSPERALLCDLSSECPSPAPLARSALALEAAPTSEIVITSHPGEASPTSHAATNRSSRDDHDAPVFYPLIHPPPTLQSFVVGKGESYLRFIDFTIFRGWLDPDVLPSSLRSTLVGSDVDHELLCRFIAGLGPSFVLEYLKISLGNNLEEVVRIGKDISNLRNLKTLRISVPQLDHDQCDIVQRFLTFLDASGLQSMTVILTEQEPVKDTRMIDEYLAGDKFKDLHEFRIETVENTTYNSWKLVEDAVQALFFR</sequence>
<reference evidence="3" key="1">
    <citation type="submission" date="2024-04" db="EMBL/GenBank/DDBJ databases">
        <authorList>
            <person name="Shaw F."/>
            <person name="Minotto A."/>
        </authorList>
    </citation>
    <scope>NUCLEOTIDE SEQUENCE [LARGE SCALE GENOMIC DNA]</scope>
</reference>
<accession>A0ABP1DNG9</accession>
<name>A0ABP1DNG9_9APHY</name>
<keyword evidence="3" id="KW-1185">Reference proteome</keyword>
<evidence type="ECO:0000313" key="3">
    <source>
        <dbReference type="Proteomes" id="UP001497453"/>
    </source>
</evidence>
<proteinExistence type="predicted"/>
<protein>
    <submittedName>
        <fullName evidence="2">Uncharacterized protein</fullName>
    </submittedName>
</protein>
<evidence type="ECO:0000256" key="1">
    <source>
        <dbReference type="SAM" id="MobiDB-lite"/>
    </source>
</evidence>
<evidence type="ECO:0000313" key="2">
    <source>
        <dbReference type="EMBL" id="CAL1708697.1"/>
    </source>
</evidence>
<dbReference type="Proteomes" id="UP001497453">
    <property type="component" value="Chromosome 5"/>
</dbReference>
<feature type="region of interest" description="Disordered" evidence="1">
    <location>
        <begin position="65"/>
        <end position="85"/>
    </location>
</feature>